<gene>
    <name evidence="3" type="ORF">MUO15_15030</name>
</gene>
<dbReference type="InterPro" id="IPR034660">
    <property type="entry name" value="DinB/YfiT-like"/>
</dbReference>
<keyword evidence="4" id="KW-1185">Reference proteome</keyword>
<comment type="similarity">
    <text evidence="1">Belongs to the DinB family.</text>
</comment>
<evidence type="ECO:0000256" key="1">
    <source>
        <dbReference type="ARBA" id="ARBA00008635"/>
    </source>
</evidence>
<protein>
    <submittedName>
        <fullName evidence="3">DinB family protein</fullName>
    </submittedName>
</protein>
<dbReference type="SUPFAM" id="SSF109854">
    <property type="entry name" value="DinB/YfiT-like putative metalloenzymes"/>
    <property type="match status" value="1"/>
</dbReference>
<dbReference type="Pfam" id="PF05163">
    <property type="entry name" value="DinB"/>
    <property type="match status" value="1"/>
</dbReference>
<evidence type="ECO:0000256" key="2">
    <source>
        <dbReference type="ARBA" id="ARBA00022723"/>
    </source>
</evidence>
<name>A0ABY4HBX1_9BACI</name>
<sequence length="151" mass="17382">MSKSAQFIDYFLSHREVTKELAAKIDPEHYTYKPTPTSMEAQKLVNHIIETTYTFVRLANKQDPEKLFDEIDSTELSEKVNTYTEATVKLLSSLSDDNFEQVIDVSQIVGKRIPASQLLNMAMDHEINHKGNLFVYLREIGHTDLPMYVKV</sequence>
<accession>A0ABY4HBX1</accession>
<reference evidence="3" key="1">
    <citation type="submission" date="2022-04" db="EMBL/GenBank/DDBJ databases">
        <title>Halobacillus sp. isolated from saltern.</title>
        <authorList>
            <person name="Won M."/>
            <person name="Lee C.-M."/>
            <person name="Woen H.-Y."/>
            <person name="Kwon S.-W."/>
        </authorList>
    </citation>
    <scope>NUCLEOTIDE SEQUENCE</scope>
    <source>
        <strain evidence="3">SSHM10-5</strain>
    </source>
</reference>
<dbReference type="InterPro" id="IPR007837">
    <property type="entry name" value="DinB"/>
</dbReference>
<proteinExistence type="inferred from homology"/>
<dbReference type="Gene3D" id="1.20.120.450">
    <property type="entry name" value="dinb family like domain"/>
    <property type="match status" value="1"/>
</dbReference>
<keyword evidence="2" id="KW-0479">Metal-binding</keyword>
<dbReference type="Proteomes" id="UP000830326">
    <property type="component" value="Chromosome"/>
</dbReference>
<evidence type="ECO:0000313" key="3">
    <source>
        <dbReference type="EMBL" id="UOR10910.1"/>
    </source>
</evidence>
<evidence type="ECO:0000313" key="4">
    <source>
        <dbReference type="Proteomes" id="UP000830326"/>
    </source>
</evidence>
<dbReference type="RefSeq" id="WP_245030367.1">
    <property type="nucleotide sequence ID" value="NZ_CP095075.1"/>
</dbReference>
<dbReference type="EMBL" id="CP095075">
    <property type="protein sequence ID" value="UOR10910.1"/>
    <property type="molecule type" value="Genomic_DNA"/>
</dbReference>
<organism evidence="3 4">
    <name type="scientific">Halobacillus amylolyticus</name>
    <dbReference type="NCBI Taxonomy" id="2932259"/>
    <lineage>
        <taxon>Bacteria</taxon>
        <taxon>Bacillati</taxon>
        <taxon>Bacillota</taxon>
        <taxon>Bacilli</taxon>
        <taxon>Bacillales</taxon>
        <taxon>Bacillaceae</taxon>
        <taxon>Halobacillus</taxon>
    </lineage>
</organism>